<evidence type="ECO:0000259" key="2">
    <source>
        <dbReference type="Pfam" id="PF13088"/>
    </source>
</evidence>
<accession>A0A179F3Q3</accession>
<proteinExistence type="predicted"/>
<organism evidence="3 4">
    <name type="scientific">Pochonia chlamydosporia 170</name>
    <dbReference type="NCBI Taxonomy" id="1380566"/>
    <lineage>
        <taxon>Eukaryota</taxon>
        <taxon>Fungi</taxon>
        <taxon>Dikarya</taxon>
        <taxon>Ascomycota</taxon>
        <taxon>Pezizomycotina</taxon>
        <taxon>Sordariomycetes</taxon>
        <taxon>Hypocreomycetidae</taxon>
        <taxon>Hypocreales</taxon>
        <taxon>Clavicipitaceae</taxon>
        <taxon>Pochonia</taxon>
    </lineage>
</organism>
<dbReference type="AlphaFoldDB" id="A0A179F3Q3"/>
<feature type="signal peptide" evidence="1">
    <location>
        <begin position="1"/>
        <end position="17"/>
    </location>
</feature>
<dbReference type="GeneID" id="28858579"/>
<dbReference type="Proteomes" id="UP000078397">
    <property type="component" value="Unassembled WGS sequence"/>
</dbReference>
<sequence length="251" mass="27028">MRFTKLLSALLIAPSASSPMAISAPGPQVLVDPAGVYMRATRLNDNTIIAGYAAQDGPNHLLRVVKSSDAGSSWTQLGTVTAGDSATHDIDNAFPLQLPSGRILFAFRNHDRTSKGVYTYYRITVCYSDDGGVTWSFLTQIDERHANGVNGLWEPFLRVSRNGTLQVFYSSENNGGDQDNVMKTSTDGGASWAGPFAVSGQGITSRDGMTAVADVGGKLMCVFENTESGPFSINYVLSYDDGFTWSSRTRL</sequence>
<dbReference type="SUPFAM" id="SSF50939">
    <property type="entry name" value="Sialidases"/>
    <property type="match status" value="1"/>
</dbReference>
<dbReference type="EMBL" id="LSBJ02000004">
    <property type="protein sequence ID" value="OAQ60048.1"/>
    <property type="molecule type" value="Genomic_DNA"/>
</dbReference>
<keyword evidence="4" id="KW-1185">Reference proteome</keyword>
<gene>
    <name evidence="3" type="ORF">VFPPC_16832</name>
</gene>
<evidence type="ECO:0000313" key="4">
    <source>
        <dbReference type="Proteomes" id="UP000078397"/>
    </source>
</evidence>
<dbReference type="PANTHER" id="PTHR38792">
    <property type="entry name" value="BNR/ASP-BOX REPEAT DOMAIN PROTEIN (AFU_ORTHOLOGUE AFUA_7G06430)-RELATED"/>
    <property type="match status" value="1"/>
</dbReference>
<evidence type="ECO:0000313" key="3">
    <source>
        <dbReference type="EMBL" id="OAQ60048.1"/>
    </source>
</evidence>
<dbReference type="CDD" id="cd15482">
    <property type="entry name" value="Sialidase_non-viral"/>
    <property type="match status" value="1"/>
</dbReference>
<feature type="chain" id="PRO_5008101188" evidence="1">
    <location>
        <begin position="18"/>
        <end position="251"/>
    </location>
</feature>
<dbReference type="PANTHER" id="PTHR38792:SF3">
    <property type="entry name" value="BNR_ASP-BOX REPEAT DOMAIN PROTEIN (AFU_ORTHOLOGUE AFUA_7G06430)-RELATED"/>
    <property type="match status" value="1"/>
</dbReference>
<dbReference type="InterPro" id="IPR036278">
    <property type="entry name" value="Sialidase_sf"/>
</dbReference>
<keyword evidence="1" id="KW-0732">Signal</keyword>
<feature type="domain" description="Sialidase" evidence="2">
    <location>
        <begin position="63"/>
        <end position="193"/>
    </location>
</feature>
<comment type="caution">
    <text evidence="3">The sequence shown here is derived from an EMBL/GenBank/DDBJ whole genome shotgun (WGS) entry which is preliminary data.</text>
</comment>
<dbReference type="Gene3D" id="2.120.10.10">
    <property type="match status" value="1"/>
</dbReference>
<dbReference type="InterPro" id="IPR011040">
    <property type="entry name" value="Sialidase"/>
</dbReference>
<name>A0A179F3Q3_METCM</name>
<dbReference type="OrthoDB" id="2739686at2759"/>
<dbReference type="STRING" id="1380566.A0A179F3Q3"/>
<evidence type="ECO:0000256" key="1">
    <source>
        <dbReference type="SAM" id="SignalP"/>
    </source>
</evidence>
<reference evidence="3 4" key="1">
    <citation type="journal article" date="2016" name="PLoS Pathog.">
        <title>Biosynthesis of antibiotic leucinostatins in bio-control fungus Purpureocillium lilacinum and their inhibition on phytophthora revealed by genome mining.</title>
        <authorList>
            <person name="Wang G."/>
            <person name="Liu Z."/>
            <person name="Lin R."/>
            <person name="Li E."/>
            <person name="Mao Z."/>
            <person name="Ling J."/>
            <person name="Yang Y."/>
            <person name="Yin W.B."/>
            <person name="Xie B."/>
        </authorList>
    </citation>
    <scope>NUCLEOTIDE SEQUENCE [LARGE SCALE GENOMIC DNA]</scope>
    <source>
        <strain evidence="3">170</strain>
    </source>
</reference>
<dbReference type="KEGG" id="pchm:VFPPC_16832"/>
<dbReference type="RefSeq" id="XP_018138009.1">
    <property type="nucleotide sequence ID" value="XM_018294585.1"/>
</dbReference>
<dbReference type="Pfam" id="PF13088">
    <property type="entry name" value="BNR_2"/>
    <property type="match status" value="1"/>
</dbReference>
<protein>
    <submittedName>
        <fullName evidence="3">Bnr asp-box repeat domain-containing protein</fullName>
    </submittedName>
</protein>